<keyword evidence="4 10" id="KW-0808">Transferase</keyword>
<evidence type="ECO:0000256" key="3">
    <source>
        <dbReference type="ARBA" id="ARBA00017677"/>
    </source>
</evidence>
<accession>A0ABU5U663</accession>
<dbReference type="InterPro" id="IPR024170">
    <property type="entry name" value="Aminoglycoside_N6-AcTrfrase"/>
</dbReference>
<proteinExistence type="predicted"/>
<dbReference type="EMBL" id="JAYGHT010000191">
    <property type="protein sequence ID" value="MEA5522646.1"/>
    <property type="molecule type" value="Genomic_DNA"/>
</dbReference>
<keyword evidence="5" id="KW-0046">Antibiotic resistance</keyword>
<dbReference type="InterPro" id="IPR016181">
    <property type="entry name" value="Acyl_CoA_acyltransferase"/>
</dbReference>
<keyword evidence="11" id="KW-1185">Reference proteome</keyword>
<evidence type="ECO:0000256" key="4">
    <source>
        <dbReference type="ARBA" id="ARBA00022679"/>
    </source>
</evidence>
<evidence type="ECO:0000313" key="10">
    <source>
        <dbReference type="EMBL" id="MEA5522646.1"/>
    </source>
</evidence>
<keyword evidence="6 10" id="KW-0012">Acyltransferase</keyword>
<dbReference type="InterPro" id="IPR000182">
    <property type="entry name" value="GNAT_dom"/>
</dbReference>
<sequence>MKIRQVRKSDAFEWLRMRNQLWYSPPESLEEHSQEIDQYYSTNDPHLETFVIERPNGKLGGFLEVNIRSYAEGCKSSRVGYIEGWYVDSDLRRQGWGKALVLAAENWAKQKGIEEMASDCELDNSISLQAHLALGYLEVERIICFRKVLKKEEF</sequence>
<comment type="subunit">
    <text evidence="1">Homodimer.</text>
</comment>
<feature type="domain" description="N-acetyltransferase" evidence="9">
    <location>
        <begin position="1"/>
        <end position="154"/>
    </location>
</feature>
<evidence type="ECO:0000313" key="11">
    <source>
        <dbReference type="Proteomes" id="UP001301728"/>
    </source>
</evidence>
<evidence type="ECO:0000256" key="1">
    <source>
        <dbReference type="ARBA" id="ARBA00011738"/>
    </source>
</evidence>
<gene>
    <name evidence="10" type="primary">aac(6')</name>
    <name evidence="10" type="ORF">VB854_27320</name>
</gene>
<evidence type="ECO:0000256" key="5">
    <source>
        <dbReference type="ARBA" id="ARBA00023251"/>
    </source>
</evidence>
<evidence type="ECO:0000259" key="9">
    <source>
        <dbReference type="PROSITE" id="PS51186"/>
    </source>
</evidence>
<dbReference type="PIRSF" id="PIRSF000452">
    <property type="entry name" value="6-N-acetyltransf"/>
    <property type="match status" value="1"/>
</dbReference>
<dbReference type="Proteomes" id="UP001301728">
    <property type="component" value="Unassembled WGS sequence"/>
</dbReference>
<reference evidence="10 11" key="1">
    <citation type="submission" date="2023-12" db="EMBL/GenBank/DDBJ databases">
        <title>Baltic Sea Cyanobacteria.</title>
        <authorList>
            <person name="Delbaje E."/>
            <person name="Fewer D.P."/>
            <person name="Shishido T.K."/>
        </authorList>
    </citation>
    <scope>NUCLEOTIDE SEQUENCE [LARGE SCALE GENOMIC DNA]</scope>
    <source>
        <strain evidence="10 11">CCNP 1315</strain>
    </source>
</reference>
<dbReference type="CDD" id="cd04301">
    <property type="entry name" value="NAT_SF"/>
    <property type="match status" value="1"/>
</dbReference>
<protein>
    <recommendedName>
        <fullName evidence="3">Aminoglycoside N(6')-acetyltransferase type 1</fullName>
        <ecNumber evidence="2">2.3.1.82</ecNumber>
    </recommendedName>
    <alternativeName>
        <fullName evidence="7">Aminoglycoside resistance protein</fullName>
    </alternativeName>
</protein>
<dbReference type="Gene3D" id="3.40.630.30">
    <property type="match status" value="1"/>
</dbReference>
<organism evidence="10 11">
    <name type="scientific">Limnoraphis robusta CCNP1315</name>
    <dbReference type="NCBI Taxonomy" id="3110306"/>
    <lineage>
        <taxon>Bacteria</taxon>
        <taxon>Bacillati</taxon>
        <taxon>Cyanobacteriota</taxon>
        <taxon>Cyanophyceae</taxon>
        <taxon>Oscillatoriophycideae</taxon>
        <taxon>Oscillatoriales</taxon>
        <taxon>Sirenicapillariaceae</taxon>
        <taxon>Limnoraphis</taxon>
    </lineage>
</organism>
<comment type="catalytic activity">
    <reaction evidence="8">
        <text>kanamycin B + acetyl-CoA = N(6')-acetylkanamycin B + CoA + H(+)</text>
        <dbReference type="Rhea" id="RHEA:16449"/>
        <dbReference type="ChEBI" id="CHEBI:15378"/>
        <dbReference type="ChEBI" id="CHEBI:57287"/>
        <dbReference type="ChEBI" id="CHEBI:57288"/>
        <dbReference type="ChEBI" id="CHEBI:58390"/>
        <dbReference type="ChEBI" id="CHEBI:58549"/>
        <dbReference type="EC" id="2.3.1.82"/>
    </reaction>
</comment>
<dbReference type="Pfam" id="PF00583">
    <property type="entry name" value="Acetyltransf_1"/>
    <property type="match status" value="1"/>
</dbReference>
<dbReference type="EC" id="2.3.1.82" evidence="2"/>
<name>A0ABU5U663_9CYAN</name>
<evidence type="ECO:0000256" key="2">
    <source>
        <dbReference type="ARBA" id="ARBA00012888"/>
    </source>
</evidence>
<dbReference type="NCBIfam" id="NF043067">
    <property type="entry name" value="AAC_6p_group_E"/>
    <property type="match status" value="1"/>
</dbReference>
<dbReference type="GO" id="GO:0047663">
    <property type="term" value="F:aminoglycoside 6'-N-acetyltransferase activity"/>
    <property type="evidence" value="ECO:0007669"/>
    <property type="project" value="UniProtKB-EC"/>
</dbReference>
<evidence type="ECO:0000256" key="8">
    <source>
        <dbReference type="ARBA" id="ARBA00048923"/>
    </source>
</evidence>
<dbReference type="PROSITE" id="PS51186">
    <property type="entry name" value="GNAT"/>
    <property type="match status" value="1"/>
</dbReference>
<evidence type="ECO:0000256" key="6">
    <source>
        <dbReference type="ARBA" id="ARBA00023315"/>
    </source>
</evidence>
<dbReference type="RefSeq" id="WP_323220800.1">
    <property type="nucleotide sequence ID" value="NZ_JAYGHT010000191.1"/>
</dbReference>
<dbReference type="SUPFAM" id="SSF55729">
    <property type="entry name" value="Acyl-CoA N-acyltransferases (Nat)"/>
    <property type="match status" value="1"/>
</dbReference>
<dbReference type="PANTHER" id="PTHR43877">
    <property type="entry name" value="AMINOALKYLPHOSPHONATE N-ACETYLTRANSFERASE-RELATED-RELATED"/>
    <property type="match status" value="1"/>
</dbReference>
<comment type="caution">
    <text evidence="10">The sequence shown here is derived from an EMBL/GenBank/DDBJ whole genome shotgun (WGS) entry which is preliminary data.</text>
</comment>
<dbReference type="InterPro" id="IPR050832">
    <property type="entry name" value="Bact_Acetyltransf"/>
</dbReference>
<evidence type="ECO:0000256" key="7">
    <source>
        <dbReference type="ARBA" id="ARBA00029660"/>
    </source>
</evidence>